<dbReference type="PATRIC" id="fig|1150469.3.peg.521"/>
<reference evidence="2 3" key="1">
    <citation type="submission" date="2012-02" db="EMBL/GenBank/DDBJ databases">
        <title>Shotgun genome sequence of Phaeospirillum photometricum DSM 122.</title>
        <authorList>
            <person name="Duquesne K."/>
            <person name="Sturgis J."/>
        </authorList>
    </citation>
    <scope>NUCLEOTIDE SEQUENCE [LARGE SCALE GENOMIC DNA]</scope>
    <source>
        <strain evidence="3">DSM122</strain>
    </source>
</reference>
<dbReference type="Pfam" id="PF11351">
    <property type="entry name" value="GTA_holin_3TM"/>
    <property type="match status" value="1"/>
</dbReference>
<dbReference type="TCDB" id="1.E.54.1.5">
    <property type="family name" value="the gene transfer agent-release holin (gta-hol) family"/>
</dbReference>
<dbReference type="AlphaFoldDB" id="H6SNZ7"/>
<keyword evidence="1" id="KW-1133">Transmembrane helix</keyword>
<keyword evidence="1" id="KW-0472">Membrane</keyword>
<gene>
    <name evidence="2" type="ORF">RSPPHO_00443</name>
</gene>
<dbReference type="InterPro" id="IPR021497">
    <property type="entry name" value="GTA_holin_3TM"/>
</dbReference>
<evidence type="ECO:0000313" key="3">
    <source>
        <dbReference type="Proteomes" id="UP000033220"/>
    </source>
</evidence>
<name>H6SNZ7_PARPM</name>
<feature type="transmembrane region" description="Helical" evidence="1">
    <location>
        <begin position="104"/>
        <end position="122"/>
    </location>
</feature>
<dbReference type="HOGENOM" id="CLU_1516769_0_0_5"/>
<organism evidence="2 3">
    <name type="scientific">Pararhodospirillum photometricum DSM 122</name>
    <dbReference type="NCBI Taxonomy" id="1150469"/>
    <lineage>
        <taxon>Bacteria</taxon>
        <taxon>Pseudomonadati</taxon>
        <taxon>Pseudomonadota</taxon>
        <taxon>Alphaproteobacteria</taxon>
        <taxon>Rhodospirillales</taxon>
        <taxon>Rhodospirillaceae</taxon>
        <taxon>Pararhodospirillum</taxon>
    </lineage>
</organism>
<dbReference type="EMBL" id="HE663493">
    <property type="protein sequence ID" value="CCG07069.1"/>
    <property type="molecule type" value="Genomic_DNA"/>
</dbReference>
<dbReference type="KEGG" id="rpm:RSPPHO_00443"/>
<dbReference type="Proteomes" id="UP000033220">
    <property type="component" value="Chromosome DSM 122"/>
</dbReference>
<keyword evidence="3" id="KW-1185">Reference proteome</keyword>
<accession>H6SNZ7</accession>
<evidence type="ECO:0000313" key="2">
    <source>
        <dbReference type="EMBL" id="CCG07069.1"/>
    </source>
</evidence>
<feature type="transmembrane region" description="Helical" evidence="1">
    <location>
        <begin position="134"/>
        <end position="153"/>
    </location>
</feature>
<sequence length="177" mass="18699">MRAPRALAGRDGCGECPVRRAGSLAARSCRPGPPPGGFSHRLDRAGGQLSSQGERIMMSLLLKGLLGSGRLALETLAAAESTAVESAPVSKGRYDATVNALNRLPRPALALGVLGILGWAPLDPEGFAQAMQAYALVPEWLAGTWFGVVAFYFTSRHFERRLELKSRGDAPPPPPAP</sequence>
<evidence type="ECO:0000256" key="1">
    <source>
        <dbReference type="SAM" id="Phobius"/>
    </source>
</evidence>
<dbReference type="eggNOG" id="ENOG5030784">
    <property type="taxonomic scope" value="Bacteria"/>
</dbReference>
<protein>
    <submittedName>
        <fullName evidence="2">Uncharacterized protein</fullName>
    </submittedName>
</protein>
<proteinExistence type="predicted"/>
<dbReference type="STRING" id="1150469.RSPPHO_00443"/>
<keyword evidence="1" id="KW-0812">Transmembrane</keyword>